<feature type="region of interest" description="Disordered" evidence="1">
    <location>
        <begin position="47"/>
        <end position="69"/>
    </location>
</feature>
<organism evidence="2 3">
    <name type="scientific">Phomopsis amygdali</name>
    <name type="common">Fusicoccum amygdali</name>
    <dbReference type="NCBI Taxonomy" id="1214568"/>
    <lineage>
        <taxon>Eukaryota</taxon>
        <taxon>Fungi</taxon>
        <taxon>Dikarya</taxon>
        <taxon>Ascomycota</taxon>
        <taxon>Pezizomycotina</taxon>
        <taxon>Sordariomycetes</taxon>
        <taxon>Sordariomycetidae</taxon>
        <taxon>Diaporthales</taxon>
        <taxon>Diaporthaceae</taxon>
        <taxon>Diaporthe</taxon>
    </lineage>
</organism>
<proteinExistence type="predicted"/>
<feature type="compositionally biased region" description="Basic and acidic residues" evidence="1">
    <location>
        <begin position="223"/>
        <end position="248"/>
    </location>
</feature>
<dbReference type="EMBL" id="JAUJFL010000007">
    <property type="protein sequence ID" value="KAK2599424.1"/>
    <property type="molecule type" value="Genomic_DNA"/>
</dbReference>
<dbReference type="AlphaFoldDB" id="A0AAD9S4V0"/>
<accession>A0AAD9S4V0</accession>
<sequence>MHLAIRTASRVRGACNCRVFTAAPSTGVRHASNVSREEFTKEAIGTAIGPKREKADTKKSLRRHPDTQAGSLVKVRRVQAPPHVRPEKKKKRKVPNKNYDLFIGKHFSRTEIDGKPGRVSAAMWPERPLAVFSRRRALNLLKLPAATTAKDIILSLENAAHEHKISQRSDRAADIKIKPRSDSSEAVDATVDFLHPDGAQAFHDLAVKGQLKVRGVVPEASLDDARDPSEAPRPSGERAIGEVPDQDRAEFYSSPELRKIARRTTLIYN</sequence>
<feature type="compositionally biased region" description="Basic and acidic residues" evidence="1">
    <location>
        <begin position="50"/>
        <end position="66"/>
    </location>
</feature>
<protein>
    <submittedName>
        <fullName evidence="2">Uncharacterized protein</fullName>
    </submittedName>
</protein>
<reference evidence="2" key="1">
    <citation type="submission" date="2023-06" db="EMBL/GenBank/DDBJ databases">
        <authorList>
            <person name="Noh H."/>
        </authorList>
    </citation>
    <scope>NUCLEOTIDE SEQUENCE</scope>
    <source>
        <strain evidence="2">DUCC20226</strain>
    </source>
</reference>
<evidence type="ECO:0000313" key="3">
    <source>
        <dbReference type="Proteomes" id="UP001265746"/>
    </source>
</evidence>
<evidence type="ECO:0000313" key="2">
    <source>
        <dbReference type="EMBL" id="KAK2599424.1"/>
    </source>
</evidence>
<evidence type="ECO:0000256" key="1">
    <source>
        <dbReference type="SAM" id="MobiDB-lite"/>
    </source>
</evidence>
<keyword evidence="3" id="KW-1185">Reference proteome</keyword>
<name>A0AAD9S4V0_PHOAM</name>
<gene>
    <name evidence="2" type="ORF">N8I77_011178</name>
</gene>
<comment type="caution">
    <text evidence="2">The sequence shown here is derived from an EMBL/GenBank/DDBJ whole genome shotgun (WGS) entry which is preliminary data.</text>
</comment>
<dbReference type="Proteomes" id="UP001265746">
    <property type="component" value="Unassembled WGS sequence"/>
</dbReference>
<feature type="region of interest" description="Disordered" evidence="1">
    <location>
        <begin position="221"/>
        <end position="248"/>
    </location>
</feature>